<keyword evidence="2 4" id="KW-0436">Ligase</keyword>
<dbReference type="Gene3D" id="3.40.50.12780">
    <property type="entry name" value="N-terminal domain of ligase-like"/>
    <property type="match status" value="1"/>
</dbReference>
<keyword evidence="5" id="KW-1185">Reference proteome</keyword>
<dbReference type="Proteomes" id="UP000245962">
    <property type="component" value="Unassembled WGS sequence"/>
</dbReference>
<evidence type="ECO:0000313" key="4">
    <source>
        <dbReference type="EMBL" id="PVW13587.1"/>
    </source>
</evidence>
<evidence type="ECO:0000313" key="5">
    <source>
        <dbReference type="Proteomes" id="UP000245962"/>
    </source>
</evidence>
<dbReference type="RefSeq" id="WP_116695216.1">
    <property type="nucleotide sequence ID" value="NZ_QEHR01000008.1"/>
</dbReference>
<sequence length="356" mass="39839">MELPFHSAFTFNGLQYETKEELHAFAENLQREGDEYEMHIGDFIQAWLDESDTLTVKTSGSTGTPKKIKLPKQAMVNSAKATAAYFKLAAGTSALLCLPANYIAGKMMLVRAMVMGWDLHVVAPEKDALTQYDNDYDFVAMVPYQVHHSLPDLNKVKKLIIGGGPVSKELEEQLQLVSTEAFGTYGMTETITHIAVRRINGPARSEAFSALPNVKFSQDERDCLVISAPDISEEKVITNDVVALQSPTSFIWLGRYDNVINSGGVKIFPEKVEEQLSEKITEPFIIASEKNTELGERVVLVVETTSETIPDYTKTFQILSKYERPKKIITLSKFPYTETGKIKRGGVLKLLRKYKK</sequence>
<dbReference type="Gene3D" id="3.30.300.30">
    <property type="match status" value="1"/>
</dbReference>
<evidence type="ECO:0000256" key="1">
    <source>
        <dbReference type="ARBA" id="ARBA00006432"/>
    </source>
</evidence>
<gene>
    <name evidence="4" type="ORF">DDV96_12965</name>
</gene>
<name>A0A2U0HXL9_9FLAO</name>
<proteinExistence type="inferred from homology"/>
<dbReference type="PANTHER" id="PTHR43201:SF5">
    <property type="entry name" value="MEDIUM-CHAIN ACYL-COA LIGASE ACSF2, MITOCHONDRIAL"/>
    <property type="match status" value="1"/>
</dbReference>
<comment type="similarity">
    <text evidence="1">Belongs to the ATP-dependent AMP-binding enzyme family.</text>
</comment>
<dbReference type="AlphaFoldDB" id="A0A2U0HXL9"/>
<organism evidence="4 5">
    <name type="scientific">Marixanthomonas spongiae</name>
    <dbReference type="NCBI Taxonomy" id="2174845"/>
    <lineage>
        <taxon>Bacteria</taxon>
        <taxon>Pseudomonadati</taxon>
        <taxon>Bacteroidota</taxon>
        <taxon>Flavobacteriia</taxon>
        <taxon>Flavobacteriales</taxon>
        <taxon>Flavobacteriaceae</taxon>
        <taxon>Marixanthomonas</taxon>
    </lineage>
</organism>
<accession>A0A2U0HXL9</accession>
<dbReference type="GO" id="GO:0006631">
    <property type="term" value="P:fatty acid metabolic process"/>
    <property type="evidence" value="ECO:0007669"/>
    <property type="project" value="TreeGrafter"/>
</dbReference>
<dbReference type="OrthoDB" id="8870348at2"/>
<dbReference type="SUPFAM" id="SSF56801">
    <property type="entry name" value="Acetyl-CoA synthetase-like"/>
    <property type="match status" value="1"/>
</dbReference>
<dbReference type="EMBL" id="QEHR01000008">
    <property type="protein sequence ID" value="PVW13587.1"/>
    <property type="molecule type" value="Genomic_DNA"/>
</dbReference>
<reference evidence="4 5" key="1">
    <citation type="submission" date="2018-04" db="EMBL/GenBank/DDBJ databases">
        <title>Marixanthomonas spongiae HN-E44 sp. nov., isolated from a marine sponge.</title>
        <authorList>
            <person name="Luo L."/>
            <person name="Zhuang L."/>
        </authorList>
    </citation>
    <scope>NUCLEOTIDE SEQUENCE [LARGE SCALE GENOMIC DNA]</scope>
    <source>
        <strain evidence="4 5">HN-E44</strain>
    </source>
</reference>
<dbReference type="InterPro" id="IPR045851">
    <property type="entry name" value="AMP-bd_C_sf"/>
</dbReference>
<evidence type="ECO:0000256" key="2">
    <source>
        <dbReference type="ARBA" id="ARBA00022598"/>
    </source>
</evidence>
<dbReference type="InterPro" id="IPR000873">
    <property type="entry name" value="AMP-dep_synth/lig_dom"/>
</dbReference>
<dbReference type="GO" id="GO:0031956">
    <property type="term" value="F:medium-chain fatty acid-CoA ligase activity"/>
    <property type="evidence" value="ECO:0007669"/>
    <property type="project" value="TreeGrafter"/>
</dbReference>
<dbReference type="InterPro" id="IPR042099">
    <property type="entry name" value="ANL_N_sf"/>
</dbReference>
<feature type="domain" description="AMP-dependent synthetase/ligase" evidence="3">
    <location>
        <begin position="45"/>
        <end position="200"/>
    </location>
</feature>
<dbReference type="Pfam" id="PF00501">
    <property type="entry name" value="AMP-binding"/>
    <property type="match status" value="1"/>
</dbReference>
<dbReference type="PANTHER" id="PTHR43201">
    <property type="entry name" value="ACYL-COA SYNTHETASE"/>
    <property type="match status" value="1"/>
</dbReference>
<evidence type="ECO:0000259" key="3">
    <source>
        <dbReference type="Pfam" id="PF00501"/>
    </source>
</evidence>
<comment type="caution">
    <text evidence="4">The sequence shown here is derived from an EMBL/GenBank/DDBJ whole genome shotgun (WGS) entry which is preliminary data.</text>
</comment>
<protein>
    <submittedName>
        <fullName evidence="4">O-succinylbenzoic acid--CoA ligase</fullName>
    </submittedName>
</protein>